<feature type="domain" description="B30.2/SPRY" evidence="11">
    <location>
        <begin position="405"/>
        <end position="596"/>
    </location>
</feature>
<keyword evidence="4" id="KW-0862">Zinc</keyword>
<reference evidence="12" key="3">
    <citation type="submission" date="2025-09" db="UniProtKB">
        <authorList>
            <consortium name="Ensembl"/>
        </authorList>
    </citation>
    <scope>IDENTIFICATION</scope>
</reference>
<dbReference type="SUPFAM" id="SSF57850">
    <property type="entry name" value="RING/U-box"/>
    <property type="match status" value="1"/>
</dbReference>
<evidence type="ECO:0008006" key="14">
    <source>
        <dbReference type="Google" id="ProtNLM"/>
    </source>
</evidence>
<dbReference type="Gene3D" id="4.10.830.40">
    <property type="match status" value="1"/>
</dbReference>
<dbReference type="GO" id="GO:0045087">
    <property type="term" value="P:innate immune response"/>
    <property type="evidence" value="ECO:0007669"/>
    <property type="project" value="UniProtKB-KW"/>
</dbReference>
<dbReference type="PROSITE" id="PS50089">
    <property type="entry name" value="ZF_RING_2"/>
    <property type="match status" value="1"/>
</dbReference>
<feature type="coiled-coil region" evidence="7">
    <location>
        <begin position="177"/>
        <end position="211"/>
    </location>
</feature>
<evidence type="ECO:0000256" key="3">
    <source>
        <dbReference type="ARBA" id="ARBA00022771"/>
    </source>
</evidence>
<dbReference type="GeneTree" id="ENSGT01150000286899"/>
<keyword evidence="1" id="KW-0399">Innate immunity</keyword>
<dbReference type="InterPro" id="IPR001841">
    <property type="entry name" value="Znf_RING"/>
</dbReference>
<evidence type="ECO:0000256" key="2">
    <source>
        <dbReference type="ARBA" id="ARBA00022723"/>
    </source>
</evidence>
<dbReference type="Pfam" id="PF15227">
    <property type="entry name" value="zf-C3HC4_4"/>
    <property type="match status" value="1"/>
</dbReference>
<reference evidence="12" key="2">
    <citation type="submission" date="2025-08" db="UniProtKB">
        <authorList>
            <consortium name="Ensembl"/>
        </authorList>
    </citation>
    <scope>IDENTIFICATION</scope>
</reference>
<evidence type="ECO:0000313" key="13">
    <source>
        <dbReference type="Proteomes" id="UP000265140"/>
    </source>
</evidence>
<dbReference type="PROSITE" id="PS50188">
    <property type="entry name" value="B302_SPRY"/>
    <property type="match status" value="1"/>
</dbReference>
<dbReference type="InterPro" id="IPR000315">
    <property type="entry name" value="Znf_B-box"/>
</dbReference>
<dbReference type="PANTHER" id="PTHR25465:SF5">
    <property type="entry name" value="E3 UBIQUITIN_ISG15 LIGASE TRIM25-RELATED"/>
    <property type="match status" value="1"/>
</dbReference>
<dbReference type="PRINTS" id="PR01407">
    <property type="entry name" value="BUTYPHLNCDUF"/>
</dbReference>
<keyword evidence="3 6" id="KW-0863">Zinc-finger</keyword>
<dbReference type="Pfam" id="PF00622">
    <property type="entry name" value="SPRY"/>
    <property type="match status" value="1"/>
</dbReference>
<evidence type="ECO:0000259" key="9">
    <source>
        <dbReference type="PROSITE" id="PS50089"/>
    </source>
</evidence>
<feature type="domain" description="RING-type" evidence="9">
    <location>
        <begin position="6"/>
        <end position="46"/>
    </location>
</feature>
<feature type="compositionally biased region" description="Basic and acidic residues" evidence="8">
    <location>
        <begin position="382"/>
        <end position="404"/>
    </location>
</feature>
<sequence>MDTDSCSICQDLLKDPVTIPCGHSYCMGCIMGLKEDDMGFCSCPQCLQDAPLNMDESVENPTTRLQRAPPPYNSAAPGNVDCDFCTGRKHKAVKSCLVCLVSFCETHLQPHNQVAQLKKHKLVPASFQLQGKICSHHDKLQEIYCRTDQKCICYLCTMDEHKGHDTVSAAAERTDKQKQCEEERQKSQKSIQEKEKEILELKQAVVSLKHSAQEAVEDSERIFTELIRSFKKRRFELKELISAQEKAEVSRAEGLMQQLKQQVSELRRRDVELKQLSHTEDHIHFLQSFQSLCVTPGSEALHSISVYSHIFFEHVKQSVFEMKEELQDLCMKEIEQISVEVNQVQIQRNSEPKTSEDVIDCGITQPAQPLTAVKSKQQAPPKTREDFLAHERKQHTPPETEKVTTEMNLPDEPKTRKDFLAYSCQLTLDPNTANQFLCLSEGNRKVTCSDEAQSYPDHPDRFASFNQVLCREGLSGVCYWEVEWSGEGVDVAVSYKDIIRKGSGFECLFGSNDQSWRLYCSTSSCYFYHNKDRDDIPPPLSSRVGVYLDHRAGTLSFYSVSDTMTLLYRFQTTFTQPLYPGFFVETGSVKILTPIQ</sequence>
<dbReference type="Pfam" id="PF25600">
    <property type="entry name" value="TRIM_CC"/>
    <property type="match status" value="1"/>
</dbReference>
<reference evidence="12 13" key="1">
    <citation type="submission" date="2020-02" db="EMBL/GenBank/DDBJ databases">
        <title>Esox lucius (northern pike) genome, fEsoLuc1, primary haplotype.</title>
        <authorList>
            <person name="Myers G."/>
            <person name="Karagic N."/>
            <person name="Meyer A."/>
            <person name="Pippel M."/>
            <person name="Reichard M."/>
            <person name="Winkler S."/>
            <person name="Tracey A."/>
            <person name="Sims Y."/>
            <person name="Howe K."/>
            <person name="Rhie A."/>
            <person name="Formenti G."/>
            <person name="Durbin R."/>
            <person name="Fedrigo O."/>
            <person name="Jarvis E.D."/>
        </authorList>
    </citation>
    <scope>NUCLEOTIDE SEQUENCE [LARGE SCALE GENOMIC DNA]</scope>
</reference>
<dbReference type="GO" id="GO:0005737">
    <property type="term" value="C:cytoplasm"/>
    <property type="evidence" value="ECO:0007669"/>
    <property type="project" value="UniProtKB-ARBA"/>
</dbReference>
<feature type="coiled-coil region" evidence="7">
    <location>
        <begin position="242"/>
        <end position="276"/>
    </location>
</feature>
<dbReference type="GO" id="GO:0008270">
    <property type="term" value="F:zinc ion binding"/>
    <property type="evidence" value="ECO:0007669"/>
    <property type="project" value="UniProtKB-KW"/>
</dbReference>
<evidence type="ECO:0000259" key="11">
    <source>
        <dbReference type="PROSITE" id="PS50188"/>
    </source>
</evidence>
<dbReference type="InterPro" id="IPR001870">
    <property type="entry name" value="B30.2/SPRY"/>
</dbReference>
<dbReference type="CDD" id="cd16040">
    <property type="entry name" value="SPRY_PRY_SNTX"/>
    <property type="match status" value="1"/>
</dbReference>
<dbReference type="Ensembl" id="ENSELUT00000111793.1">
    <property type="protein sequence ID" value="ENSELUP00000093974.1"/>
    <property type="gene ID" value="ENSELUG00000036620.1"/>
</dbReference>
<dbReference type="InterPro" id="IPR058030">
    <property type="entry name" value="TRIM8/14/16/25/29/45/65_CC"/>
</dbReference>
<dbReference type="InterPro" id="IPR013320">
    <property type="entry name" value="ConA-like_dom_sf"/>
</dbReference>
<accession>A0AAY5KYN4</accession>
<keyword evidence="5" id="KW-0391">Immunity</keyword>
<dbReference type="SUPFAM" id="SSF49899">
    <property type="entry name" value="Concanavalin A-like lectins/glucanases"/>
    <property type="match status" value="1"/>
</dbReference>
<protein>
    <recommendedName>
        <fullName evidence="14">Tripartite motif-containing protein 16-like</fullName>
    </recommendedName>
</protein>
<dbReference type="Pfam" id="PF00643">
    <property type="entry name" value="zf-B_box"/>
    <property type="match status" value="1"/>
</dbReference>
<dbReference type="InterPro" id="IPR017907">
    <property type="entry name" value="Znf_RING_CS"/>
</dbReference>
<dbReference type="InterPro" id="IPR006574">
    <property type="entry name" value="PRY"/>
</dbReference>
<dbReference type="SMART" id="SM00184">
    <property type="entry name" value="RING"/>
    <property type="match status" value="1"/>
</dbReference>
<feature type="region of interest" description="Disordered" evidence="8">
    <location>
        <begin position="371"/>
        <end position="412"/>
    </location>
</feature>
<dbReference type="PROSITE" id="PS50119">
    <property type="entry name" value="ZF_BBOX"/>
    <property type="match status" value="1"/>
</dbReference>
<dbReference type="InterPro" id="IPR003879">
    <property type="entry name" value="Butyrophylin_SPRY"/>
</dbReference>
<evidence type="ECO:0000313" key="12">
    <source>
        <dbReference type="Ensembl" id="ENSELUP00000093974.1"/>
    </source>
</evidence>
<gene>
    <name evidence="12" type="primary">TRIM16</name>
</gene>
<dbReference type="InterPro" id="IPR013083">
    <property type="entry name" value="Znf_RING/FYVE/PHD"/>
</dbReference>
<proteinExistence type="predicted"/>
<evidence type="ECO:0000256" key="7">
    <source>
        <dbReference type="SAM" id="Coils"/>
    </source>
</evidence>
<dbReference type="PROSITE" id="PS00518">
    <property type="entry name" value="ZF_RING_1"/>
    <property type="match status" value="1"/>
</dbReference>
<evidence type="ECO:0000256" key="8">
    <source>
        <dbReference type="SAM" id="MobiDB-lite"/>
    </source>
</evidence>
<dbReference type="SUPFAM" id="SSF57845">
    <property type="entry name" value="B-box zinc-binding domain"/>
    <property type="match status" value="1"/>
</dbReference>
<dbReference type="SMART" id="SM00449">
    <property type="entry name" value="SPRY"/>
    <property type="match status" value="1"/>
</dbReference>
<dbReference type="SMART" id="SM00336">
    <property type="entry name" value="BBOX"/>
    <property type="match status" value="1"/>
</dbReference>
<dbReference type="Gene3D" id="3.30.40.10">
    <property type="entry name" value="Zinc/RING finger domain, C3HC4 (zinc finger)"/>
    <property type="match status" value="1"/>
</dbReference>
<dbReference type="Pfam" id="PF13765">
    <property type="entry name" value="PRY"/>
    <property type="match status" value="1"/>
</dbReference>
<dbReference type="Gene3D" id="2.60.120.920">
    <property type="match status" value="1"/>
</dbReference>
<dbReference type="SMART" id="SM00589">
    <property type="entry name" value="PRY"/>
    <property type="match status" value="1"/>
</dbReference>
<evidence type="ECO:0000256" key="1">
    <source>
        <dbReference type="ARBA" id="ARBA00022588"/>
    </source>
</evidence>
<dbReference type="PANTHER" id="PTHR25465">
    <property type="entry name" value="B-BOX DOMAIN CONTAINING"/>
    <property type="match status" value="1"/>
</dbReference>
<dbReference type="CDD" id="cd19769">
    <property type="entry name" value="Bbox2_TRIM16-like"/>
    <property type="match status" value="1"/>
</dbReference>
<evidence type="ECO:0000256" key="4">
    <source>
        <dbReference type="ARBA" id="ARBA00022833"/>
    </source>
</evidence>
<keyword evidence="2" id="KW-0479">Metal-binding</keyword>
<organism evidence="12 13">
    <name type="scientific">Esox lucius</name>
    <name type="common">Northern pike</name>
    <dbReference type="NCBI Taxonomy" id="8010"/>
    <lineage>
        <taxon>Eukaryota</taxon>
        <taxon>Metazoa</taxon>
        <taxon>Chordata</taxon>
        <taxon>Craniata</taxon>
        <taxon>Vertebrata</taxon>
        <taxon>Euteleostomi</taxon>
        <taxon>Actinopterygii</taxon>
        <taxon>Neopterygii</taxon>
        <taxon>Teleostei</taxon>
        <taxon>Protacanthopterygii</taxon>
        <taxon>Esociformes</taxon>
        <taxon>Esocidae</taxon>
        <taxon>Esox</taxon>
    </lineage>
</organism>
<keyword evidence="13" id="KW-1185">Reference proteome</keyword>
<dbReference type="Proteomes" id="UP000265140">
    <property type="component" value="Chromosome 5"/>
</dbReference>
<dbReference type="Gene3D" id="3.30.160.60">
    <property type="entry name" value="Classic Zinc Finger"/>
    <property type="match status" value="1"/>
</dbReference>
<dbReference type="InterPro" id="IPR051051">
    <property type="entry name" value="E3_ubiq-ligase_TRIM/RNF"/>
</dbReference>
<evidence type="ECO:0000256" key="5">
    <source>
        <dbReference type="ARBA" id="ARBA00022859"/>
    </source>
</evidence>
<dbReference type="InterPro" id="IPR043136">
    <property type="entry name" value="B30.2/SPRY_sf"/>
</dbReference>
<evidence type="ECO:0000259" key="10">
    <source>
        <dbReference type="PROSITE" id="PS50119"/>
    </source>
</evidence>
<evidence type="ECO:0000256" key="6">
    <source>
        <dbReference type="PROSITE-ProRule" id="PRU00024"/>
    </source>
</evidence>
<name>A0AAY5KYN4_ESOLU</name>
<keyword evidence="7" id="KW-0175">Coiled coil</keyword>
<feature type="domain" description="B box-type" evidence="10">
    <location>
        <begin position="129"/>
        <end position="169"/>
    </location>
</feature>
<dbReference type="AlphaFoldDB" id="A0AAY5KYN4"/>
<dbReference type="InterPro" id="IPR003877">
    <property type="entry name" value="SPRY_dom"/>
</dbReference>